<dbReference type="SUPFAM" id="SSF56300">
    <property type="entry name" value="Metallo-dependent phosphatases"/>
    <property type="match status" value="1"/>
</dbReference>
<dbReference type="PANTHER" id="PTHR22953:SF153">
    <property type="entry name" value="PURPLE ACID PHOSPHATASE"/>
    <property type="match status" value="1"/>
</dbReference>
<evidence type="ECO:0000313" key="4">
    <source>
        <dbReference type="Proteomes" id="UP001150259"/>
    </source>
</evidence>
<organism evidence="3 4">
    <name type="scientific">Intrasporangium calvum</name>
    <dbReference type="NCBI Taxonomy" id="53358"/>
    <lineage>
        <taxon>Bacteria</taxon>
        <taxon>Bacillati</taxon>
        <taxon>Actinomycetota</taxon>
        <taxon>Actinomycetes</taxon>
        <taxon>Micrococcales</taxon>
        <taxon>Intrasporangiaceae</taxon>
        <taxon>Intrasporangium</taxon>
    </lineage>
</organism>
<keyword evidence="1" id="KW-0732">Signal</keyword>
<dbReference type="InterPro" id="IPR039331">
    <property type="entry name" value="PAPs-like"/>
</dbReference>
<dbReference type="Pfam" id="PF00149">
    <property type="entry name" value="Metallophos"/>
    <property type="match status" value="1"/>
</dbReference>
<comment type="caution">
    <text evidence="3">The sequence shown here is derived from an EMBL/GenBank/DDBJ whole genome shotgun (WGS) entry which is preliminary data.</text>
</comment>
<dbReference type="EMBL" id="JAPFQL010000026">
    <property type="protein sequence ID" value="MDC5697143.1"/>
    <property type="molecule type" value="Genomic_DNA"/>
</dbReference>
<protein>
    <submittedName>
        <fullName evidence="3">Metallophosphoesterase</fullName>
    </submittedName>
</protein>
<reference evidence="3 4" key="1">
    <citation type="submission" date="2022-11" db="EMBL/GenBank/DDBJ databases">
        <title>Anaerobic phenanthrene biodegradation by a DNRA strain PheN6.</title>
        <authorList>
            <person name="Zhang Z."/>
        </authorList>
    </citation>
    <scope>NUCLEOTIDE SEQUENCE [LARGE SCALE GENOMIC DNA]</scope>
    <source>
        <strain evidence="3 4">PheN6</strain>
    </source>
</reference>
<dbReference type="InterPro" id="IPR029052">
    <property type="entry name" value="Metallo-depent_PP-like"/>
</dbReference>
<proteinExistence type="predicted"/>
<dbReference type="PANTHER" id="PTHR22953">
    <property type="entry name" value="ACID PHOSPHATASE RELATED"/>
    <property type="match status" value="1"/>
</dbReference>
<sequence>MTPSLTDAESRPDLHREPFVHLVDVAHDRALVAWGAFFFERTPQGRWDIIDDEELPGRVGRHTCIGASAEPFGRSTVQVLSTDGDVVAEASTQDRAWVWVEGLEPDTDYRYRVVVDDQEWAAGELWDWVPVSRGGYDLAPAGRRYDLRFRTWPAPDAPTPSLRFVAMGDYGVGMRADAESSRRQQRIADVLDRLVTEHDVRFALSLGDNVYQGEQGRVDQEGGGEDDDWYSSFFQPYRLAIARIPIFPAIGNHDSADSESSDDRAQMEDNFHIVERFHHGLETASVQPGLFYRLRYGADLELVCLDTSLDSEDEEVHRYFQAPQHQEWLRETFREGRRRWVIPFSHHPVYTAGPDHENDEEMRAAFEPLFDAAGVRLVLAGHEHNFQVSEVHGRTYVVSGASGQLDERVPEGFERAHTAAWSGQAHLLLVDLDEREARVTPVAGLLGEGLHPMTALSPSNDLVEPPFVIRSANS</sequence>
<gene>
    <name evidence="3" type="ORF">OO014_07720</name>
</gene>
<name>A0ABT5GGB2_9MICO</name>
<evidence type="ECO:0000256" key="1">
    <source>
        <dbReference type="ARBA" id="ARBA00022729"/>
    </source>
</evidence>
<dbReference type="Proteomes" id="UP001150259">
    <property type="component" value="Unassembled WGS sequence"/>
</dbReference>
<evidence type="ECO:0000313" key="3">
    <source>
        <dbReference type="EMBL" id="MDC5697143.1"/>
    </source>
</evidence>
<dbReference type="InterPro" id="IPR004843">
    <property type="entry name" value="Calcineurin-like_PHP"/>
</dbReference>
<dbReference type="Gene3D" id="3.60.21.10">
    <property type="match status" value="1"/>
</dbReference>
<evidence type="ECO:0000259" key="2">
    <source>
        <dbReference type="Pfam" id="PF00149"/>
    </source>
</evidence>
<accession>A0ABT5GGB2</accession>
<keyword evidence="4" id="KW-1185">Reference proteome</keyword>
<dbReference type="RefSeq" id="WP_272461717.1">
    <property type="nucleotide sequence ID" value="NZ_JAPFQL010000026.1"/>
</dbReference>
<feature type="domain" description="Calcineurin-like phosphoesterase" evidence="2">
    <location>
        <begin position="163"/>
        <end position="385"/>
    </location>
</feature>